<dbReference type="GO" id="GO:0000724">
    <property type="term" value="P:double-strand break repair via homologous recombination"/>
    <property type="evidence" value="ECO:0007669"/>
    <property type="project" value="TreeGrafter"/>
</dbReference>
<accession>A0A6A6WHW8</accession>
<feature type="region of interest" description="Disordered" evidence="3">
    <location>
        <begin position="129"/>
        <end position="159"/>
    </location>
</feature>
<sequence>MAQSQPNLASDLLAHLSTKGLSPTPTWLTTFLTTVRPNTPIAALKQTALFRILASDIKETTTFTPSSVFPPDIQDGTIKDRNLPGPLLVQVLDVEDIGTSRWSQVEAIEAQERGEFTRGREIIRVTDEADQAQQGATQAANARNRQQQQQQQPGEQKSWGPHKLLLQDARGAVVYGIELVKVDKIGLDMHIGAKLVLQNATVARGVVMLEPATVTFLGGKIDDLYTAWKEGRKDRLKAAAGMT</sequence>
<dbReference type="GO" id="GO:0031422">
    <property type="term" value="C:RecQ family helicase-topoisomerase III complex"/>
    <property type="evidence" value="ECO:0007669"/>
    <property type="project" value="TreeGrafter"/>
</dbReference>
<feature type="domain" description="RecQ mediated genome instability protein 1 OB-fold" evidence="4">
    <location>
        <begin position="69"/>
        <end position="232"/>
    </location>
</feature>
<organism evidence="6 7">
    <name type="scientific">Pseudovirgaria hyperparasitica</name>
    <dbReference type="NCBI Taxonomy" id="470096"/>
    <lineage>
        <taxon>Eukaryota</taxon>
        <taxon>Fungi</taxon>
        <taxon>Dikarya</taxon>
        <taxon>Ascomycota</taxon>
        <taxon>Pezizomycotina</taxon>
        <taxon>Dothideomycetes</taxon>
        <taxon>Dothideomycetes incertae sedis</taxon>
        <taxon>Acrospermales</taxon>
        <taxon>Acrospermaceae</taxon>
        <taxon>Pseudovirgaria</taxon>
    </lineage>
</organism>
<evidence type="ECO:0000313" key="7">
    <source>
        <dbReference type="Proteomes" id="UP000799437"/>
    </source>
</evidence>
<gene>
    <name evidence="6" type="ORF">EJ05DRAFT_473360</name>
</gene>
<comment type="similarity">
    <text evidence="1">Belongs to the RMI1 family.</text>
</comment>
<reference evidence="6" key="1">
    <citation type="journal article" date="2020" name="Stud. Mycol.">
        <title>101 Dothideomycetes genomes: a test case for predicting lifestyles and emergence of pathogens.</title>
        <authorList>
            <person name="Haridas S."/>
            <person name="Albert R."/>
            <person name="Binder M."/>
            <person name="Bloem J."/>
            <person name="Labutti K."/>
            <person name="Salamov A."/>
            <person name="Andreopoulos B."/>
            <person name="Baker S."/>
            <person name="Barry K."/>
            <person name="Bills G."/>
            <person name="Bluhm B."/>
            <person name="Cannon C."/>
            <person name="Castanera R."/>
            <person name="Culley D."/>
            <person name="Daum C."/>
            <person name="Ezra D."/>
            <person name="Gonzalez J."/>
            <person name="Henrissat B."/>
            <person name="Kuo A."/>
            <person name="Liang C."/>
            <person name="Lipzen A."/>
            <person name="Lutzoni F."/>
            <person name="Magnuson J."/>
            <person name="Mondo S."/>
            <person name="Nolan M."/>
            <person name="Ohm R."/>
            <person name="Pangilinan J."/>
            <person name="Park H.-J."/>
            <person name="Ramirez L."/>
            <person name="Alfaro M."/>
            <person name="Sun H."/>
            <person name="Tritt A."/>
            <person name="Yoshinaga Y."/>
            <person name="Zwiers L.-H."/>
            <person name="Turgeon B."/>
            <person name="Goodwin S."/>
            <person name="Spatafora J."/>
            <person name="Crous P."/>
            <person name="Grigoriev I."/>
        </authorList>
    </citation>
    <scope>NUCLEOTIDE SEQUENCE</scope>
    <source>
        <strain evidence="6">CBS 121739</strain>
    </source>
</reference>
<evidence type="ECO:0000313" key="6">
    <source>
        <dbReference type="EMBL" id="KAF2760741.1"/>
    </source>
</evidence>
<evidence type="ECO:0000259" key="4">
    <source>
        <dbReference type="Pfam" id="PF08585"/>
    </source>
</evidence>
<dbReference type="PANTHER" id="PTHR14790">
    <property type="entry name" value="RECQ-MEDIATED GENOME INSTABILITY PROTEIN 1 RMI1"/>
    <property type="match status" value="1"/>
</dbReference>
<dbReference type="GO" id="GO:0016604">
    <property type="term" value="C:nuclear body"/>
    <property type="evidence" value="ECO:0007669"/>
    <property type="project" value="TreeGrafter"/>
</dbReference>
<name>A0A6A6WHW8_9PEZI</name>
<dbReference type="Pfam" id="PF08585">
    <property type="entry name" value="RMI1_N_C"/>
    <property type="match status" value="1"/>
</dbReference>
<evidence type="ECO:0000256" key="3">
    <source>
        <dbReference type="SAM" id="MobiDB-lite"/>
    </source>
</evidence>
<protein>
    <recommendedName>
        <fullName evidence="2">RecQ-mediated genome instability protein 1</fullName>
    </recommendedName>
</protein>
<dbReference type="PANTHER" id="PTHR14790:SF15">
    <property type="entry name" value="RECQ-MEDIATED GENOME INSTABILITY PROTEIN 1"/>
    <property type="match status" value="1"/>
</dbReference>
<dbReference type="RefSeq" id="XP_033603192.1">
    <property type="nucleotide sequence ID" value="XM_033743387.1"/>
</dbReference>
<dbReference type="GeneID" id="54484441"/>
<feature type="compositionally biased region" description="Low complexity" evidence="3">
    <location>
        <begin position="131"/>
        <end position="156"/>
    </location>
</feature>
<dbReference type="OrthoDB" id="341511at2759"/>
<dbReference type="AlphaFoldDB" id="A0A6A6WHW8"/>
<keyword evidence="7" id="KW-1185">Reference proteome</keyword>
<evidence type="ECO:0000259" key="5">
    <source>
        <dbReference type="Pfam" id="PF21000"/>
    </source>
</evidence>
<dbReference type="InterPro" id="IPR013894">
    <property type="entry name" value="RMI1_OB"/>
</dbReference>
<proteinExistence type="inferred from homology"/>
<dbReference type="EMBL" id="ML996567">
    <property type="protein sequence ID" value="KAF2760741.1"/>
    <property type="molecule type" value="Genomic_DNA"/>
</dbReference>
<dbReference type="Pfam" id="PF21000">
    <property type="entry name" value="RMI1_N_N"/>
    <property type="match status" value="1"/>
</dbReference>
<dbReference type="InterPro" id="IPR042470">
    <property type="entry name" value="RMI1_N_C_sf"/>
</dbReference>
<dbReference type="Gene3D" id="2.40.50.770">
    <property type="entry name" value="RecQ-mediated genome instability protein Rmi1, C-terminal domain"/>
    <property type="match status" value="1"/>
</dbReference>
<dbReference type="InterPro" id="IPR049363">
    <property type="entry name" value="RMI1_N"/>
</dbReference>
<evidence type="ECO:0000256" key="1">
    <source>
        <dbReference type="ARBA" id="ARBA00006395"/>
    </source>
</evidence>
<dbReference type="GO" id="GO:0000712">
    <property type="term" value="P:resolution of meiotic recombination intermediates"/>
    <property type="evidence" value="ECO:0007669"/>
    <property type="project" value="TreeGrafter"/>
</dbReference>
<dbReference type="SMART" id="SM01161">
    <property type="entry name" value="DUF1767"/>
    <property type="match status" value="1"/>
</dbReference>
<evidence type="ECO:0000256" key="2">
    <source>
        <dbReference type="ARBA" id="ARBA00018987"/>
    </source>
</evidence>
<feature type="domain" description="RMI1 N-terminal" evidence="5">
    <location>
        <begin position="17"/>
        <end position="60"/>
    </location>
</feature>
<dbReference type="Proteomes" id="UP000799437">
    <property type="component" value="Unassembled WGS sequence"/>
</dbReference>